<dbReference type="InterPro" id="IPR000214">
    <property type="entry name" value="Znf_DNA_glyclase/AP_lyase"/>
</dbReference>
<keyword evidence="11 15" id="KW-0456">Lyase</keyword>
<dbReference type="AlphaFoldDB" id="A0A0H3XMC7"/>
<dbReference type="SUPFAM" id="SSF81624">
    <property type="entry name" value="N-terminal domain of MutM-like DNA repair proteins"/>
    <property type="match status" value="1"/>
</dbReference>
<dbReference type="GO" id="GO:0003690">
    <property type="term" value="F:double-stranded DNA binding"/>
    <property type="evidence" value="ECO:0007669"/>
    <property type="project" value="UniProtKB-ARBA"/>
</dbReference>
<evidence type="ECO:0000256" key="8">
    <source>
        <dbReference type="ARBA" id="ARBA00022833"/>
    </source>
</evidence>
<feature type="binding site" evidence="15">
    <location>
        <position position="112"/>
    </location>
    <ligand>
        <name>DNA</name>
        <dbReference type="ChEBI" id="CHEBI:16991"/>
    </ligand>
</feature>
<dbReference type="InterPro" id="IPR010663">
    <property type="entry name" value="Znf_FPG/IleRS"/>
</dbReference>
<dbReference type="NCBIfam" id="TIGR00577">
    <property type="entry name" value="fpg"/>
    <property type="match status" value="1"/>
</dbReference>
<comment type="function">
    <text evidence="15">Involved in base excision repair of DNA damaged by oxidation or by mutagenic agents. Acts as DNA glycosylase that recognizes and removes damaged bases. Has a preference for oxidized purines, such as 7,8-dihydro-8-oxoguanine (8-oxoG). Has AP (apurinic/apyrimidinic) lyase activity and introduces nicks in the DNA strand. Cleaves the DNA backbone by beta-delta elimination to generate a single-strand break at the site of the removed base with both 3'- and 5'-phosphates.</text>
</comment>
<dbReference type="PROSITE" id="PS51068">
    <property type="entry name" value="FPG_CAT"/>
    <property type="match status" value="1"/>
</dbReference>
<dbReference type="SUPFAM" id="SSF46946">
    <property type="entry name" value="S13-like H2TH domain"/>
    <property type="match status" value="1"/>
</dbReference>
<dbReference type="PROSITE" id="PS51066">
    <property type="entry name" value="ZF_FPG_2"/>
    <property type="match status" value="1"/>
</dbReference>
<keyword evidence="19" id="KW-1185">Reference proteome</keyword>
<dbReference type="Gene3D" id="3.20.190.10">
    <property type="entry name" value="MutM-like, N-terminal"/>
    <property type="match status" value="1"/>
</dbReference>
<dbReference type="GO" id="GO:0003684">
    <property type="term" value="F:damaged DNA binding"/>
    <property type="evidence" value="ECO:0007669"/>
    <property type="project" value="InterPro"/>
</dbReference>
<evidence type="ECO:0000259" key="17">
    <source>
        <dbReference type="PROSITE" id="PS51068"/>
    </source>
</evidence>
<dbReference type="PATRIC" id="fig|743698.3.peg.1227"/>
<keyword evidence="8 15" id="KW-0862">Zinc</keyword>
<dbReference type="EC" id="3.2.2.23" evidence="15"/>
<dbReference type="HAMAP" id="MF_00103">
    <property type="entry name" value="Fapy_DNA_glycosyl"/>
    <property type="match status" value="1"/>
</dbReference>
<dbReference type="InterPro" id="IPR012319">
    <property type="entry name" value="FPG_cat"/>
</dbReference>
<comment type="similarity">
    <text evidence="2 15">Belongs to the FPG family.</text>
</comment>
<evidence type="ECO:0000256" key="5">
    <source>
        <dbReference type="ARBA" id="ARBA00022763"/>
    </source>
</evidence>
<sequence length="276" mass="32028">MPELPEVETVKRILLKNIKGMTITDCLIFTNKIIKYPTVDEFSQQIIGQTINNIERKGKHLLFILDDYVLISHLRMEGKYYFVDKNSDGDWKHIMVAFELNHQYQLRYHDTRKFGTMHLYPKNIYLTTPPLNKLGLEPFDPNLTVEYLQSRWMKKTQPIKTTLLEQDTIVGIGNIYANEILFESRIHPGEKTKNLTTTDYQNIIDHTRKVLTTAINEGGTTIATYHPEPGVDGKFLQHLKVHGRANQPCYVCQTLITKDFINGRGTYYCSTCQKLK</sequence>
<accession>A0A0H3XMC7</accession>
<dbReference type="GO" id="GO:0008270">
    <property type="term" value="F:zinc ion binding"/>
    <property type="evidence" value="ECO:0007669"/>
    <property type="project" value="UniProtKB-UniRule"/>
</dbReference>
<evidence type="ECO:0000256" key="6">
    <source>
        <dbReference type="ARBA" id="ARBA00022771"/>
    </source>
</evidence>
<evidence type="ECO:0000256" key="11">
    <source>
        <dbReference type="ARBA" id="ARBA00023239"/>
    </source>
</evidence>
<dbReference type="EMBL" id="CP011856">
    <property type="protein sequence ID" value="AKM54764.1"/>
    <property type="molecule type" value="Genomic_DNA"/>
</dbReference>
<evidence type="ECO:0000256" key="2">
    <source>
        <dbReference type="ARBA" id="ARBA00009409"/>
    </source>
</evidence>
<evidence type="ECO:0000256" key="9">
    <source>
        <dbReference type="ARBA" id="ARBA00023125"/>
    </source>
</evidence>
<dbReference type="Proteomes" id="UP000035661">
    <property type="component" value="Chromosome"/>
</dbReference>
<comment type="subunit">
    <text evidence="3 15">Monomer.</text>
</comment>
<dbReference type="GO" id="GO:0034039">
    <property type="term" value="F:8-oxo-7,8-dihydroguanine DNA N-glycosylase activity"/>
    <property type="evidence" value="ECO:0007669"/>
    <property type="project" value="TreeGrafter"/>
</dbReference>
<dbReference type="Gene3D" id="1.10.8.50">
    <property type="match status" value="1"/>
</dbReference>
<dbReference type="SMART" id="SM00898">
    <property type="entry name" value="Fapy_DNA_glyco"/>
    <property type="match status" value="1"/>
</dbReference>
<dbReference type="SUPFAM" id="SSF57716">
    <property type="entry name" value="Glucocorticoid receptor-like (DNA-binding domain)"/>
    <property type="match status" value="1"/>
</dbReference>
<evidence type="ECO:0000259" key="16">
    <source>
        <dbReference type="PROSITE" id="PS51066"/>
    </source>
</evidence>
<comment type="catalytic activity">
    <reaction evidence="14 15">
        <text>2'-deoxyribonucleotide-(2'-deoxyribose 5'-phosphate)-2'-deoxyribonucleotide-DNA = a 3'-end 2'-deoxyribonucleotide-(2,3-dehydro-2,3-deoxyribose 5'-phosphate)-DNA + a 5'-end 5'-phospho-2'-deoxyribonucleoside-DNA + H(+)</text>
        <dbReference type="Rhea" id="RHEA:66592"/>
        <dbReference type="Rhea" id="RHEA-COMP:13180"/>
        <dbReference type="Rhea" id="RHEA-COMP:16897"/>
        <dbReference type="Rhea" id="RHEA-COMP:17067"/>
        <dbReference type="ChEBI" id="CHEBI:15378"/>
        <dbReference type="ChEBI" id="CHEBI:136412"/>
        <dbReference type="ChEBI" id="CHEBI:157695"/>
        <dbReference type="ChEBI" id="CHEBI:167181"/>
        <dbReference type="EC" id="4.2.99.18"/>
    </reaction>
</comment>
<dbReference type="InterPro" id="IPR020629">
    <property type="entry name" value="FPG_Glyclase"/>
</dbReference>
<protein>
    <recommendedName>
        <fullName evidence="15">Formamidopyrimidine-DNA glycosylase</fullName>
        <shortName evidence="15">Fapy-DNA glycosylase</shortName>
        <ecNumber evidence="15">3.2.2.23</ecNumber>
    </recommendedName>
    <alternativeName>
        <fullName evidence="15">DNA-(apurinic or apyrimidinic site) lyase MutM</fullName>
        <shortName evidence="15">AP lyase MutM</shortName>
        <ecNumber evidence="15">4.2.99.18</ecNumber>
    </alternativeName>
</protein>
<dbReference type="PANTHER" id="PTHR22993:SF9">
    <property type="entry name" value="FORMAMIDOPYRIMIDINE-DNA GLYCOSYLASE"/>
    <property type="match status" value="1"/>
</dbReference>
<dbReference type="STRING" id="315358.SERIO_v1c12150"/>
<feature type="binding site" evidence="15">
    <location>
        <position position="155"/>
    </location>
    <ligand>
        <name>DNA</name>
        <dbReference type="ChEBI" id="CHEBI:16991"/>
    </ligand>
</feature>
<feature type="binding site" evidence="15">
    <location>
        <position position="93"/>
    </location>
    <ligand>
        <name>DNA</name>
        <dbReference type="ChEBI" id="CHEBI:16991"/>
    </ligand>
</feature>
<evidence type="ECO:0000313" key="19">
    <source>
        <dbReference type="Proteomes" id="UP000035661"/>
    </source>
</evidence>
<dbReference type="Pfam" id="PF06831">
    <property type="entry name" value="H2TH"/>
    <property type="match status" value="1"/>
</dbReference>
<feature type="domain" description="Formamidopyrimidine-DNA glycosylase catalytic" evidence="17">
    <location>
        <begin position="2"/>
        <end position="115"/>
    </location>
</feature>
<feature type="active site" description="Schiff-base intermediate with DNA" evidence="15">
    <location>
        <position position="2"/>
    </location>
</feature>
<dbReference type="EC" id="4.2.99.18" evidence="15"/>
<keyword evidence="4 15" id="KW-0479">Metal-binding</keyword>
<evidence type="ECO:0000256" key="14">
    <source>
        <dbReference type="ARBA" id="ARBA00044632"/>
    </source>
</evidence>
<dbReference type="FunFam" id="1.10.8.50:FF:000003">
    <property type="entry name" value="Formamidopyrimidine-DNA glycosylase"/>
    <property type="match status" value="1"/>
</dbReference>
<dbReference type="Pfam" id="PF06827">
    <property type="entry name" value="zf-FPG_IleRS"/>
    <property type="match status" value="1"/>
</dbReference>
<comment type="cofactor">
    <cofactor evidence="15">
        <name>Zn(2+)</name>
        <dbReference type="ChEBI" id="CHEBI:29105"/>
    </cofactor>
    <text evidence="15">Binds 1 zinc ion per subunit.</text>
</comment>
<keyword evidence="13 15" id="KW-0326">Glycosidase</keyword>
<proteinExistence type="inferred from homology"/>
<keyword evidence="7 15" id="KW-0378">Hydrolase</keyword>
<dbReference type="InterPro" id="IPR010979">
    <property type="entry name" value="Ribosomal_uS13-like_H2TH"/>
</dbReference>
<organism evidence="18 19">
    <name type="scientific">Spiroplasma eriocheiris</name>
    <dbReference type="NCBI Taxonomy" id="315358"/>
    <lineage>
        <taxon>Bacteria</taxon>
        <taxon>Bacillati</taxon>
        <taxon>Mycoplasmatota</taxon>
        <taxon>Mollicutes</taxon>
        <taxon>Entomoplasmatales</taxon>
        <taxon>Spiroplasmataceae</taxon>
        <taxon>Spiroplasma</taxon>
    </lineage>
</organism>
<dbReference type="PANTHER" id="PTHR22993">
    <property type="entry name" value="FORMAMIDOPYRIMIDINE-DNA GLYCOSYLASE"/>
    <property type="match status" value="1"/>
</dbReference>
<comment type="catalytic activity">
    <reaction evidence="1 15">
        <text>Hydrolysis of DNA containing ring-opened 7-methylguanine residues, releasing 2,6-diamino-4-hydroxy-5-(N-methyl)formamidopyrimidine.</text>
        <dbReference type="EC" id="3.2.2.23"/>
    </reaction>
</comment>
<dbReference type="InterPro" id="IPR035937">
    <property type="entry name" value="FPG_N"/>
</dbReference>
<feature type="active site" description="Proton donor" evidence="15">
    <location>
        <position position="3"/>
    </location>
</feature>
<keyword evidence="5 15" id="KW-0227">DNA damage</keyword>
<gene>
    <name evidence="15 18" type="primary">mutM</name>
    <name evidence="15" type="synonym">fpg</name>
    <name evidence="18" type="ORF">SERIO_v1c12150</name>
</gene>
<feature type="domain" description="FPG-type" evidence="16">
    <location>
        <begin position="240"/>
        <end position="274"/>
    </location>
</feature>
<keyword evidence="10 15" id="KW-0234">DNA repair</keyword>
<keyword evidence="12 15" id="KW-0511">Multifunctional enzyme</keyword>
<evidence type="ECO:0000313" key="18">
    <source>
        <dbReference type="EMBL" id="AKM54764.1"/>
    </source>
</evidence>
<evidence type="ECO:0000256" key="13">
    <source>
        <dbReference type="ARBA" id="ARBA00023295"/>
    </source>
</evidence>
<evidence type="ECO:0000256" key="1">
    <source>
        <dbReference type="ARBA" id="ARBA00001668"/>
    </source>
</evidence>
<evidence type="ECO:0000256" key="4">
    <source>
        <dbReference type="ARBA" id="ARBA00022723"/>
    </source>
</evidence>
<dbReference type="SMART" id="SM01232">
    <property type="entry name" value="H2TH"/>
    <property type="match status" value="1"/>
</dbReference>
<evidence type="ECO:0000256" key="3">
    <source>
        <dbReference type="ARBA" id="ARBA00011245"/>
    </source>
</evidence>
<reference evidence="19" key="2">
    <citation type="submission" date="2015-06" db="EMBL/GenBank/DDBJ databases">
        <title>Complete genome sequence of Spiroplasma eriocheiris TDA-040725-5 (DSM 21848).</title>
        <authorList>
            <person name="Lo W.-S."/>
            <person name="Kuo C.-H."/>
        </authorList>
    </citation>
    <scope>NUCLEOTIDE SEQUENCE [LARGE SCALE GENOMIC DNA]</scope>
    <source>
        <strain evidence="19">TDA-040725-5</strain>
    </source>
</reference>
<dbReference type="NCBIfam" id="NF002211">
    <property type="entry name" value="PRK01103.1"/>
    <property type="match status" value="1"/>
</dbReference>
<dbReference type="GO" id="GO:0006284">
    <property type="term" value="P:base-excision repair"/>
    <property type="evidence" value="ECO:0007669"/>
    <property type="project" value="InterPro"/>
</dbReference>
<dbReference type="KEGG" id="seri:SERIO_v1c12150"/>
<evidence type="ECO:0000256" key="15">
    <source>
        <dbReference type="HAMAP-Rule" id="MF_00103"/>
    </source>
</evidence>
<reference evidence="18 19" key="1">
    <citation type="journal article" date="2015" name="Genome Biol. Evol.">
        <title>Found and Lost: The Fates of Horizontally Acquired Genes in Arthropod-Symbiotic Spiroplasma.</title>
        <authorList>
            <person name="Lo W.S."/>
            <person name="Gasparich G.E."/>
            <person name="Kuo C.H."/>
        </authorList>
    </citation>
    <scope>NUCLEOTIDE SEQUENCE [LARGE SCALE GENOMIC DNA]</scope>
    <source>
        <strain evidence="19">TDA-040725-5</strain>
    </source>
</reference>
<dbReference type="GO" id="GO:0140078">
    <property type="term" value="F:class I DNA-(apurinic or apyrimidinic site) endonuclease activity"/>
    <property type="evidence" value="ECO:0007669"/>
    <property type="project" value="UniProtKB-EC"/>
</dbReference>
<name>A0A0H3XMC7_9MOLU</name>
<evidence type="ECO:0000256" key="7">
    <source>
        <dbReference type="ARBA" id="ARBA00022801"/>
    </source>
</evidence>
<dbReference type="RefSeq" id="WP_047791942.1">
    <property type="nucleotide sequence ID" value="NZ_CP011856.1"/>
</dbReference>
<dbReference type="Pfam" id="PF01149">
    <property type="entry name" value="Fapy_DNA_glyco"/>
    <property type="match status" value="1"/>
</dbReference>
<dbReference type="CDD" id="cd08966">
    <property type="entry name" value="EcFpg-like_N"/>
    <property type="match status" value="1"/>
</dbReference>
<feature type="active site" description="Proton donor; for beta-elimination activity" evidence="15">
    <location>
        <position position="59"/>
    </location>
</feature>
<evidence type="ECO:0000256" key="10">
    <source>
        <dbReference type="ARBA" id="ARBA00023204"/>
    </source>
</evidence>
<keyword evidence="6 15" id="KW-0863">Zinc-finger</keyword>
<feature type="active site" description="Proton donor; for delta-elimination activity" evidence="15">
    <location>
        <position position="264"/>
    </location>
</feature>
<keyword evidence="9 15" id="KW-0238">DNA-binding</keyword>
<dbReference type="InterPro" id="IPR015886">
    <property type="entry name" value="H2TH_FPG"/>
</dbReference>
<evidence type="ECO:0000256" key="12">
    <source>
        <dbReference type="ARBA" id="ARBA00023268"/>
    </source>
</evidence>